<feature type="transmembrane region" description="Helical" evidence="1">
    <location>
        <begin position="146"/>
        <end position="165"/>
    </location>
</feature>
<dbReference type="Pfam" id="PF01757">
    <property type="entry name" value="Acyl_transf_3"/>
    <property type="match status" value="1"/>
</dbReference>
<keyword evidence="1" id="KW-1133">Transmembrane helix</keyword>
<dbReference type="EMBL" id="PQGA01000007">
    <property type="protein sequence ID" value="POR51023.1"/>
    <property type="molecule type" value="Genomic_DNA"/>
</dbReference>
<evidence type="ECO:0000259" key="2">
    <source>
        <dbReference type="Pfam" id="PF01757"/>
    </source>
</evidence>
<comment type="caution">
    <text evidence="3">The sequence shown here is derived from an EMBL/GenBank/DDBJ whole genome shotgun (WGS) entry which is preliminary data.</text>
</comment>
<evidence type="ECO:0000313" key="4">
    <source>
        <dbReference type="Proteomes" id="UP000237381"/>
    </source>
</evidence>
<feature type="transmembrane region" description="Helical" evidence="1">
    <location>
        <begin position="66"/>
        <end position="88"/>
    </location>
</feature>
<protein>
    <submittedName>
        <fullName evidence="3">Peptidoglycan/LPS O-acetylase OafA/YrhL</fullName>
    </submittedName>
</protein>
<keyword evidence="1" id="KW-0472">Membrane</keyword>
<dbReference type="Proteomes" id="UP000237381">
    <property type="component" value="Unassembled WGS sequence"/>
</dbReference>
<keyword evidence="4" id="KW-1185">Reference proteome</keyword>
<dbReference type="GO" id="GO:0016020">
    <property type="term" value="C:membrane"/>
    <property type="evidence" value="ECO:0007669"/>
    <property type="project" value="TreeGrafter"/>
</dbReference>
<feature type="transmembrane region" description="Helical" evidence="1">
    <location>
        <begin position="28"/>
        <end position="45"/>
    </location>
</feature>
<feature type="transmembrane region" description="Helical" evidence="1">
    <location>
        <begin position="194"/>
        <end position="215"/>
    </location>
</feature>
<accession>A0A2S4M8F1</accession>
<dbReference type="PANTHER" id="PTHR23028">
    <property type="entry name" value="ACETYLTRANSFERASE"/>
    <property type="match status" value="1"/>
</dbReference>
<feature type="transmembrane region" description="Helical" evidence="1">
    <location>
        <begin position="171"/>
        <end position="187"/>
    </location>
</feature>
<keyword evidence="1" id="KW-0812">Transmembrane</keyword>
<name>A0A2S4M8F1_9BURK</name>
<feature type="transmembrane region" description="Helical" evidence="1">
    <location>
        <begin position="297"/>
        <end position="318"/>
    </location>
</feature>
<gene>
    <name evidence="3" type="ORF">B0G62_10749</name>
</gene>
<feature type="domain" description="Acyltransferase 3" evidence="2">
    <location>
        <begin position="5"/>
        <end position="316"/>
    </location>
</feature>
<dbReference type="AlphaFoldDB" id="A0A2S4M8F1"/>
<reference evidence="3 4" key="1">
    <citation type="submission" date="2018-01" db="EMBL/GenBank/DDBJ databases">
        <title>Genomic Encyclopedia of Type Strains, Phase III (KMG-III): the genomes of soil and plant-associated and newly described type strains.</title>
        <authorList>
            <person name="Whitman W."/>
        </authorList>
    </citation>
    <scope>NUCLEOTIDE SEQUENCE [LARGE SCALE GENOMIC DNA]</scope>
    <source>
        <strain evidence="3 4">JCM 18070</strain>
    </source>
</reference>
<sequence>MSPGALRFLLATLVVLFHYTSFGIGHMPVYLFFALSGYWVFTMWQNKYSATREPYATFIASRAWRLAPVFLLCSFAALAVSFGLPIIIAPATPFTPPESLALVSSLVILGYNTAGGAPLVPAWSLDIELQFYLVAPFVIALLQRRALLAVVLCAGVSLASFALFYDRAFTSYLPWFLAGMLAARYPALLPRRRIALASGALTVAVILLFACVPALRPVLFGGAHRGALYLTWNPLFNAALAAVALPFALGTLGVRSGKFDRLLSDASYSLYLVHWLPLLYVTHYVPQIAALPHLSRAIATLPLVLLSYAAAFAITIYVDRPCSRARERFVKARRATREQPAATTLAPRSAR</sequence>
<dbReference type="PANTHER" id="PTHR23028:SF131">
    <property type="entry name" value="BLR2367 PROTEIN"/>
    <property type="match status" value="1"/>
</dbReference>
<dbReference type="RefSeq" id="WP_167401262.1">
    <property type="nucleotide sequence ID" value="NZ_PQGA01000007.1"/>
</dbReference>
<dbReference type="InterPro" id="IPR050879">
    <property type="entry name" value="Acyltransferase_3"/>
</dbReference>
<proteinExistence type="predicted"/>
<evidence type="ECO:0000256" key="1">
    <source>
        <dbReference type="SAM" id="Phobius"/>
    </source>
</evidence>
<dbReference type="InterPro" id="IPR002656">
    <property type="entry name" value="Acyl_transf_3_dom"/>
</dbReference>
<feature type="transmembrane region" description="Helical" evidence="1">
    <location>
        <begin position="266"/>
        <end position="285"/>
    </location>
</feature>
<evidence type="ECO:0000313" key="3">
    <source>
        <dbReference type="EMBL" id="POR51023.1"/>
    </source>
</evidence>
<feature type="transmembrane region" description="Helical" evidence="1">
    <location>
        <begin position="235"/>
        <end position="254"/>
    </location>
</feature>
<dbReference type="GO" id="GO:0000271">
    <property type="term" value="P:polysaccharide biosynthetic process"/>
    <property type="evidence" value="ECO:0007669"/>
    <property type="project" value="TreeGrafter"/>
</dbReference>
<dbReference type="GO" id="GO:0016747">
    <property type="term" value="F:acyltransferase activity, transferring groups other than amino-acyl groups"/>
    <property type="evidence" value="ECO:0007669"/>
    <property type="project" value="InterPro"/>
</dbReference>
<organism evidence="3 4">
    <name type="scientific">Paraburkholderia eburnea</name>
    <dbReference type="NCBI Taxonomy" id="1189126"/>
    <lineage>
        <taxon>Bacteria</taxon>
        <taxon>Pseudomonadati</taxon>
        <taxon>Pseudomonadota</taxon>
        <taxon>Betaproteobacteria</taxon>
        <taxon>Burkholderiales</taxon>
        <taxon>Burkholderiaceae</taxon>
        <taxon>Paraburkholderia</taxon>
    </lineage>
</organism>
<feature type="transmembrane region" description="Helical" evidence="1">
    <location>
        <begin position="100"/>
        <end position="125"/>
    </location>
</feature>